<dbReference type="InterPro" id="IPR021990">
    <property type="entry name" value="Mediator_Med12_LCEWAV"/>
</dbReference>
<feature type="compositionally biased region" description="Low complexity" evidence="8">
    <location>
        <begin position="2209"/>
        <end position="2220"/>
    </location>
</feature>
<comment type="subcellular location">
    <subcellularLocation>
        <location evidence="1">Nucleus</location>
    </subcellularLocation>
</comment>
<feature type="region of interest" description="Disordered" evidence="8">
    <location>
        <begin position="1988"/>
        <end position="2066"/>
    </location>
</feature>
<comment type="caution">
    <text evidence="10">The sequence shown here is derived from an EMBL/GenBank/DDBJ whole genome shotgun (WGS) entry which is preliminary data.</text>
</comment>
<feature type="region of interest" description="Disordered" evidence="8">
    <location>
        <begin position="2209"/>
        <end position="2262"/>
    </location>
</feature>
<evidence type="ECO:0000256" key="5">
    <source>
        <dbReference type="ARBA" id="ARBA00023159"/>
    </source>
</evidence>
<evidence type="ECO:0000256" key="7">
    <source>
        <dbReference type="ARBA" id="ARBA00023242"/>
    </source>
</evidence>
<gene>
    <name evidence="10" type="ORF">niasHS_002608</name>
</gene>
<comment type="similarity">
    <text evidence="2">Belongs to the Mediator complex subunit 12 family.</text>
</comment>
<evidence type="ECO:0000256" key="6">
    <source>
        <dbReference type="ARBA" id="ARBA00023163"/>
    </source>
</evidence>
<feature type="region of interest" description="Disordered" evidence="8">
    <location>
        <begin position="678"/>
        <end position="717"/>
    </location>
</feature>
<feature type="region of interest" description="Disordered" evidence="8">
    <location>
        <begin position="1916"/>
        <end position="1940"/>
    </location>
</feature>
<feature type="region of interest" description="Disordered" evidence="8">
    <location>
        <begin position="2138"/>
        <end position="2193"/>
    </location>
</feature>
<feature type="compositionally biased region" description="Low complexity" evidence="8">
    <location>
        <begin position="1929"/>
        <end position="1940"/>
    </location>
</feature>
<proteinExistence type="inferred from homology"/>
<keyword evidence="5" id="KW-0010">Activator</keyword>
<feature type="region of interest" description="Disordered" evidence="8">
    <location>
        <begin position="747"/>
        <end position="767"/>
    </location>
</feature>
<dbReference type="InterPro" id="IPR033031">
    <property type="entry name" value="Scc2/Nipped-B"/>
</dbReference>
<dbReference type="GO" id="GO:0005634">
    <property type="term" value="C:nucleus"/>
    <property type="evidence" value="ECO:0007669"/>
    <property type="project" value="UniProtKB-SubCell"/>
</dbReference>
<protein>
    <recommendedName>
        <fullName evidence="9">Mediator complex subunit Med12 LCEWAV-domain domain-containing protein</fullName>
    </recommendedName>
</protein>
<feature type="compositionally biased region" description="Low complexity" evidence="8">
    <location>
        <begin position="2053"/>
        <end position="2063"/>
    </location>
</feature>
<feature type="compositionally biased region" description="Low complexity" evidence="8">
    <location>
        <begin position="2138"/>
        <end position="2148"/>
    </location>
</feature>
<evidence type="ECO:0000256" key="3">
    <source>
        <dbReference type="ARBA" id="ARBA00022491"/>
    </source>
</evidence>
<evidence type="ECO:0000256" key="4">
    <source>
        <dbReference type="ARBA" id="ARBA00023015"/>
    </source>
</evidence>
<feature type="compositionally biased region" description="Low complexity" evidence="8">
    <location>
        <begin position="2235"/>
        <end position="2262"/>
    </location>
</feature>
<evidence type="ECO:0000313" key="10">
    <source>
        <dbReference type="EMBL" id="KAL3103422.1"/>
    </source>
</evidence>
<evidence type="ECO:0000256" key="1">
    <source>
        <dbReference type="ARBA" id="ARBA00004123"/>
    </source>
</evidence>
<evidence type="ECO:0000313" key="11">
    <source>
        <dbReference type="Proteomes" id="UP001620645"/>
    </source>
</evidence>
<feature type="compositionally biased region" description="Low complexity" evidence="8">
    <location>
        <begin position="2027"/>
        <end position="2040"/>
    </location>
</feature>
<evidence type="ECO:0000256" key="2">
    <source>
        <dbReference type="ARBA" id="ARBA00010289"/>
    </source>
</evidence>
<organism evidence="10 11">
    <name type="scientific">Heterodera schachtii</name>
    <name type="common">Sugarbeet cyst nematode worm</name>
    <name type="synonym">Tylenchus schachtii</name>
    <dbReference type="NCBI Taxonomy" id="97005"/>
    <lineage>
        <taxon>Eukaryota</taxon>
        <taxon>Metazoa</taxon>
        <taxon>Ecdysozoa</taxon>
        <taxon>Nematoda</taxon>
        <taxon>Chromadorea</taxon>
        <taxon>Rhabditida</taxon>
        <taxon>Tylenchina</taxon>
        <taxon>Tylenchomorpha</taxon>
        <taxon>Tylenchoidea</taxon>
        <taxon>Heteroderidae</taxon>
        <taxon>Heteroderinae</taxon>
        <taxon>Heterodera</taxon>
    </lineage>
</organism>
<evidence type="ECO:0000259" key="9">
    <source>
        <dbReference type="Pfam" id="PF12145"/>
    </source>
</evidence>
<keyword evidence="7" id="KW-0539">Nucleus</keyword>
<dbReference type="PANTHER" id="PTHR21704">
    <property type="entry name" value="NIPPED-B-LIKE PROTEIN DELANGIN SCC2-RELATED"/>
    <property type="match status" value="1"/>
</dbReference>
<name>A0ABD2KKW9_HETSC</name>
<reference evidence="10 11" key="1">
    <citation type="submission" date="2024-10" db="EMBL/GenBank/DDBJ databases">
        <authorList>
            <person name="Kim D."/>
        </authorList>
    </citation>
    <scope>NUCLEOTIDE SEQUENCE [LARGE SCALE GENOMIC DNA]</scope>
    <source>
        <strain evidence="10">Taebaek</strain>
    </source>
</reference>
<feature type="region of interest" description="Disordered" evidence="8">
    <location>
        <begin position="1"/>
        <end position="43"/>
    </location>
</feature>
<dbReference type="EMBL" id="JBICCN010000015">
    <property type="protein sequence ID" value="KAL3103422.1"/>
    <property type="molecule type" value="Genomic_DNA"/>
</dbReference>
<feature type="compositionally biased region" description="Polar residues" evidence="8">
    <location>
        <begin position="1988"/>
        <end position="2004"/>
    </location>
</feature>
<evidence type="ECO:0000256" key="8">
    <source>
        <dbReference type="SAM" id="MobiDB-lite"/>
    </source>
</evidence>
<accession>A0ABD2KKW9</accession>
<keyword evidence="6" id="KW-0804">Transcription</keyword>
<dbReference type="Proteomes" id="UP001620645">
    <property type="component" value="Unassembled WGS sequence"/>
</dbReference>
<feature type="domain" description="Mediator complex subunit Med12 LCEWAV-domain" evidence="9">
    <location>
        <begin position="353"/>
        <end position="822"/>
    </location>
</feature>
<dbReference type="PANTHER" id="PTHR21704:SF18">
    <property type="entry name" value="NIPPED-B-LIKE PROTEIN"/>
    <property type="match status" value="1"/>
</dbReference>
<keyword evidence="11" id="KW-1185">Reference proteome</keyword>
<feature type="compositionally biased region" description="Polar residues" evidence="8">
    <location>
        <begin position="694"/>
        <end position="714"/>
    </location>
</feature>
<keyword evidence="3" id="KW-0678">Repressor</keyword>
<feature type="compositionally biased region" description="Low complexity" evidence="8">
    <location>
        <begin position="2157"/>
        <end position="2185"/>
    </location>
</feature>
<keyword evidence="4" id="KW-0805">Transcription regulation</keyword>
<dbReference type="Pfam" id="PF12145">
    <property type="entry name" value="Med12-LCEWAV"/>
    <property type="match status" value="1"/>
</dbReference>
<sequence length="2262" mass="256693">MQQHIQRIQTRGHLSPDARPLKRSPKNHRQSGGEKGSSTIPLTLHADVYPQQEKQEEDNLGSDRLARGYQIEVIHRSLISHEYDTIMKTSNARLFTSNEQFSKAIAMIKQIVQKKNELNVIFLDKNWLKDNMLRSLKEGIRDEFFESLATGRRLQIKDKRLSLNSSFPLFCRYPIDRLTSLSPHKAAFPLCEAMDLLYEKGVPIQKAIWFFKMNQIAHPILAVNKPKKGTIVMPCEDYASDQRLFFVRYLRCVFKEFDKAIPGQLEQNIYYQRWPYIATLIKHSFEDGMLDRYEFVNDLCDLLPEFANFSMEQPQTFRALLILVSQFLDVVTQNLFIARKVAHILCARLNQYKKDHERIRDTTFKESANECFEDLANCHHHRSTILTIFGILHAIVIDCPSALVWTPFEPNELAEGLQSKFKPDRNGNSKSMERESVQNSVAWLCKSPLDILPCELSVTTQHLAAHAKAELDQLLSIRSEEIKQRSMAIEQRWLHISPTNTRSGLDSVVENCLNVLSFMDTVDLGAVDALLVLYNNIFSEENECLDMTIRVLINWAVTIEREGTQRGLIVAHLLKMHVNFAQNDNKKPPFGHGFSSLQELLVDCLNREWANPNGKAIANSAVWAAEFANLMLLFYELQRFGLFSHDKYVKALMRDGTLDSRGLFLRLNLRSMSVVAPNVGKSAPHSADERTNRRQNVPNASQNAQLAAVQSQPGPNIKQEPQMIISFIPMSKPTTTHSSLTSTTVEHQFNGTLPPPNQHGPNSQTPKPVEEFAKLTPQFETDSHPFLEEPSALSFHERFIVHLPVEQIEANRDVCNQRAIVLYGISEHRDSARQELRKIAREICKIWKKMTFELTISLQPNSVVHSEVRYKRRCSSEQLNELMGRFNAQTYYDQLVICGWCAESFLDSVEEFVKQAEELAQESIKGGAPTANVSVPTHECLDMLCTMITICRSFNNIVSLAHELLPLLVHLRSILRNQLNTDLFSASISAQYAFVLASHLAEHFFYFLYSPEACSIINDFYRLVETELTVRRKECGEGSGWGRAVAMFVYHARHLLLVSKLNVREAGPDDVVQLLGQSEEFEALFPPSGAGSVGTNIEYRQQFADDVSALSLTDLRAFFNNHYKRLALLMRNDSVRYSFVIDAFKAAVSCGRNYDRLVELANFCANISANWGLAIEWCNAIQELCYPSASSDNWKELIQDIDVTKFATHYPLATFTLLLASKYCFSSHGLICRLMSNVLFPLLAKQGERNESATVAHRKSDDFGGHDNNFCLTLYICACLICGTDEPFQYCDSNSKSSSTFASVFSRDANRMALRIVHLAELETSIFPLLCVLVQLVDGLKRKVEARKDAVNFRIAQNYFVARCALLSICEQEWVVQRMFRICDSHDQLEMFTNSERLRNHYVGQQLLRLSLRRKSERSIKQELIEHTGDKKVYEKLLSTLSVWNIRATYYDFKLNILEQSPENQPAKTSNGNQQLASSYQMAMYQQALFNNVANACHLLFKEHLLRDIHCEDLNTVQNFRLSAVNCHWLIAPLINALPSPPPPTTSNPQNTLWCPWNSSAMKAYFLKVVADNLSIANSDGAIQYEQLLNYQPFLNLVLSCTEGEEIKQLLDSLLFYIDDIVKRVKRNAVVPFQSSFLPERDGLILRLNLISGLFDSLLANNNVDLWASAFFQMLYYEIITYERDGDYSDTCFDMLLMLCFRIYPHKMYANFISKFKNLRIPDELYCLQQLLPVGKSQAELSAWDSFKNVSHKPAPSMACKGSGGGSSAHFAQQSPTNVPNKPKIQGIIVDKQTIPLQKQLLRLLRHQHWFLKHHTSPNGDLFVSFVPRSGVVGETDMGGQNVANPFLAAPEMEQVAVFSTEEMPPTEVQQRQQVQMIQQQTVVRQQQNVLMMEHQQQSQQMLNTQQPQQSVAGLVSQMNVGPPPPAQPQQFPHSQQQQQQMYQAQHQQHLVSSHALMPEGLPGAGNSVVGGGHFIPAQQSMINILQQQAAVRSGSSTPATDSPKTGAGRGGRRKNAAVSGGTNQMQSQTGSNSGTTAAGAGRGQKRKKEPKQSQLQQQQTQQPILGGAEMFRGAQQSGAMMPSQMGAQSAMNQPAVIMQQQQMTAQIQQQQWHQQMQRQQQQGQQPMMGNAMMYPAQQQQPMPSQTALPPPAASAQFRPQQMQPSHQQLQQMHQFQQQQQQPMRPNHPSQFSHPQMMQGMAQPMPTQQQQMPQIQQHSQVAGLDQQQQKKVIHQRLMQKMQQNQQNQQVHQQQQHLGMPPS</sequence>